<evidence type="ECO:0008006" key="8">
    <source>
        <dbReference type="Google" id="ProtNLM"/>
    </source>
</evidence>
<dbReference type="OrthoDB" id="5588650at2"/>
<dbReference type="EMBL" id="JFFR01000006">
    <property type="protein sequence ID" value="KDN29452.1"/>
    <property type="molecule type" value="Genomic_DNA"/>
</dbReference>
<feature type="transmembrane region" description="Helical" evidence="1">
    <location>
        <begin position="47"/>
        <end position="66"/>
    </location>
</feature>
<dbReference type="PIRSF" id="PIRSF005610">
    <property type="entry name" value="SirB"/>
    <property type="match status" value="1"/>
</dbReference>
<reference evidence="4 5" key="1">
    <citation type="submission" date="2014-02" db="EMBL/GenBank/DDBJ databases">
        <title>Vibrio fortis Dalian14 Genome Sequencing.</title>
        <authorList>
            <person name="Wang Y."/>
            <person name="Song L."/>
            <person name="Liu G."/>
            <person name="Ding J."/>
        </authorList>
    </citation>
    <scope>NUCLEOTIDE SEQUENCE [LARGE SCALE GENOMIC DNA]</scope>
    <source>
        <strain evidence="4 5">Dalian14</strain>
    </source>
</reference>
<dbReference type="Proteomes" id="UP000326789">
    <property type="component" value="Unassembled WGS sequence"/>
</dbReference>
<dbReference type="PANTHER" id="PTHR39594:SF1">
    <property type="entry name" value="PROTEIN YCHQ"/>
    <property type="match status" value="1"/>
</dbReference>
<reference evidence="2 7" key="3">
    <citation type="submission" date="2019-09" db="EMBL/GenBank/DDBJ databases">
        <title>Whole genome sequence of Vibrio fortis.</title>
        <authorList>
            <person name="Das S.K."/>
        </authorList>
    </citation>
    <scope>NUCLEOTIDE SEQUENCE [LARGE SCALE GENOMIC DNA]</scope>
    <source>
        <strain evidence="2 7">AN60</strain>
    </source>
</reference>
<proteinExistence type="predicted"/>
<dbReference type="AlphaFoldDB" id="A0A066UU55"/>
<keyword evidence="1" id="KW-0472">Membrane</keyword>
<dbReference type="EMBL" id="VWSE01000008">
    <property type="protein sequence ID" value="KAB0286407.1"/>
    <property type="molecule type" value="Genomic_DNA"/>
</dbReference>
<reference evidence="3 6" key="2">
    <citation type="submission" date="2019-09" db="EMBL/GenBank/DDBJ databases">
        <title>Vibrio Fortis S7-72.</title>
        <authorList>
            <person name="Das S.K."/>
        </authorList>
    </citation>
    <scope>NUCLEOTIDE SEQUENCE [LARGE SCALE GENOMIC DNA]</scope>
    <source>
        <strain evidence="3 6">S7-72</strain>
    </source>
</reference>
<accession>A0A066UU55</accession>
<feature type="transmembrane region" description="Helical" evidence="1">
    <location>
        <begin position="6"/>
        <end position="26"/>
    </location>
</feature>
<dbReference type="Proteomes" id="UP000326687">
    <property type="component" value="Unassembled WGS sequence"/>
</dbReference>
<evidence type="ECO:0000313" key="6">
    <source>
        <dbReference type="Proteomes" id="UP000326687"/>
    </source>
</evidence>
<dbReference type="STRING" id="212667.VFDL14_07880"/>
<dbReference type="EMBL" id="VXDD01000001">
    <property type="protein sequence ID" value="KAB0304355.1"/>
    <property type="molecule type" value="Genomic_DNA"/>
</dbReference>
<organism evidence="4 5">
    <name type="scientific">Vibrio fortis</name>
    <dbReference type="NCBI Taxonomy" id="212667"/>
    <lineage>
        <taxon>Bacteria</taxon>
        <taxon>Pseudomonadati</taxon>
        <taxon>Pseudomonadota</taxon>
        <taxon>Gammaproteobacteria</taxon>
        <taxon>Vibrionales</taxon>
        <taxon>Vibrionaceae</taxon>
        <taxon>Vibrio</taxon>
    </lineage>
</organism>
<dbReference type="PANTHER" id="PTHR39594">
    <property type="entry name" value="PROTEIN YCHQ"/>
    <property type="match status" value="1"/>
</dbReference>
<evidence type="ECO:0000313" key="5">
    <source>
        <dbReference type="Proteomes" id="UP000027219"/>
    </source>
</evidence>
<protein>
    <recommendedName>
        <fullName evidence="8">Invasion protein</fullName>
    </recommendedName>
</protein>
<comment type="caution">
    <text evidence="4">The sequence shown here is derived from an EMBL/GenBank/DDBJ whole genome shotgun (WGS) entry which is preliminary data.</text>
</comment>
<name>A0A066UU55_9VIBR</name>
<gene>
    <name evidence="2" type="ORF">F2P58_17115</name>
    <name evidence="3" type="ORF">F2Z80_10575</name>
    <name evidence="4" type="ORF">VFDL14_07880</name>
</gene>
<dbReference type="RefSeq" id="WP_032550072.1">
    <property type="nucleotide sequence ID" value="NZ_BTGL01000029.1"/>
</dbReference>
<dbReference type="Pfam" id="PF04247">
    <property type="entry name" value="SirB"/>
    <property type="match status" value="1"/>
</dbReference>
<dbReference type="Proteomes" id="UP000027219">
    <property type="component" value="Unassembled WGS sequence"/>
</dbReference>
<evidence type="ECO:0000313" key="2">
    <source>
        <dbReference type="EMBL" id="KAB0286407.1"/>
    </source>
</evidence>
<feature type="transmembrane region" description="Helical" evidence="1">
    <location>
        <begin position="72"/>
        <end position="91"/>
    </location>
</feature>
<keyword evidence="1" id="KW-0812">Transmembrane</keyword>
<keyword evidence="5" id="KW-1185">Reference proteome</keyword>
<evidence type="ECO:0000313" key="4">
    <source>
        <dbReference type="EMBL" id="KDN29452.1"/>
    </source>
</evidence>
<evidence type="ECO:0000313" key="7">
    <source>
        <dbReference type="Proteomes" id="UP000326789"/>
    </source>
</evidence>
<keyword evidence="1" id="KW-1133">Transmembrane helix</keyword>
<sequence>MYEGLKHFHLLTVGLSALLLSVRYALMMANSPMLKHPFLQRFPHINDSLLLLSGIGLIFITGFIPFTPAAPWLTEKLTCVMAYIALGFFALKFGKNKLLRTFSFFGALGWLAMAGKIAVTKVPTFFG</sequence>
<evidence type="ECO:0000256" key="1">
    <source>
        <dbReference type="SAM" id="Phobius"/>
    </source>
</evidence>
<dbReference type="InterPro" id="IPR007360">
    <property type="entry name" value="SirB"/>
</dbReference>
<feature type="transmembrane region" description="Helical" evidence="1">
    <location>
        <begin position="98"/>
        <end position="119"/>
    </location>
</feature>
<dbReference type="GO" id="GO:0005886">
    <property type="term" value="C:plasma membrane"/>
    <property type="evidence" value="ECO:0007669"/>
    <property type="project" value="TreeGrafter"/>
</dbReference>
<evidence type="ECO:0000313" key="3">
    <source>
        <dbReference type="EMBL" id="KAB0304355.1"/>
    </source>
</evidence>